<dbReference type="AlphaFoldDB" id="A0A4U9VW85"/>
<evidence type="ECO:0000259" key="1">
    <source>
        <dbReference type="SMART" id="SM00871"/>
    </source>
</evidence>
<dbReference type="SMART" id="SM00871">
    <property type="entry name" value="AraC_E_bind"/>
    <property type="match status" value="1"/>
</dbReference>
<feature type="domain" description="AraC effector-binding" evidence="1">
    <location>
        <begin position="41"/>
        <end position="192"/>
    </location>
</feature>
<accession>A0A4U9VW85</accession>
<organism evidence="2 3">
    <name type="scientific">Sphingobacterium thalpophilum</name>
    <dbReference type="NCBI Taxonomy" id="259"/>
    <lineage>
        <taxon>Bacteria</taxon>
        <taxon>Pseudomonadati</taxon>
        <taxon>Bacteroidota</taxon>
        <taxon>Sphingobacteriia</taxon>
        <taxon>Sphingobacteriales</taxon>
        <taxon>Sphingobacteriaceae</taxon>
        <taxon>Sphingobacterium</taxon>
    </lineage>
</organism>
<dbReference type="EMBL" id="LR590484">
    <property type="protein sequence ID" value="VTR50787.1"/>
    <property type="molecule type" value="Genomic_DNA"/>
</dbReference>
<dbReference type="PANTHER" id="PTHR36444:SF2">
    <property type="entry name" value="TRANSCRIPTIONAL REGULATOR PROTEIN YOBU-RELATED"/>
    <property type="match status" value="1"/>
</dbReference>
<dbReference type="PANTHER" id="PTHR36444">
    <property type="entry name" value="TRANSCRIPTIONAL REGULATOR PROTEIN YOBU-RELATED"/>
    <property type="match status" value="1"/>
</dbReference>
<dbReference type="InterPro" id="IPR011256">
    <property type="entry name" value="Reg_factor_effector_dom_sf"/>
</dbReference>
<sequence>MPPTDDIGLSLIGFIFDAIRQTANTDKDVSTRHDNNHLIYMENTLIPSFNIIGISVRTWNQGEQAASDIAALWNEFFQNNLIHRIPNRIGDDVYCVYTEYEKDHTAPYTTILGCKVASLDDVPEDMDGIRILESHYKRFEAIGNLQQGAVYQTWQQIWTADLPRAYTADFEVYGSDSKDPKDAKVDIFIAIKE</sequence>
<gene>
    <name evidence="2" type="ORF">NCTC11429_04183</name>
</gene>
<name>A0A4U9VW85_9SPHI</name>
<dbReference type="Proteomes" id="UP000308196">
    <property type="component" value="Chromosome"/>
</dbReference>
<protein>
    <submittedName>
        <fullName evidence="2">Bacterial transcription activator, effector binding domain</fullName>
    </submittedName>
</protein>
<dbReference type="InterPro" id="IPR053182">
    <property type="entry name" value="YobU-like_regulator"/>
</dbReference>
<dbReference type="KEGG" id="stha:NCTC11429_04183"/>
<dbReference type="Gene3D" id="3.20.80.10">
    <property type="entry name" value="Regulatory factor, effector binding domain"/>
    <property type="match status" value="1"/>
</dbReference>
<proteinExistence type="predicted"/>
<reference evidence="2 3" key="1">
    <citation type="submission" date="2019-05" db="EMBL/GenBank/DDBJ databases">
        <authorList>
            <consortium name="Pathogen Informatics"/>
        </authorList>
    </citation>
    <scope>NUCLEOTIDE SEQUENCE [LARGE SCALE GENOMIC DNA]</scope>
    <source>
        <strain evidence="2 3">NCTC11429</strain>
    </source>
</reference>
<evidence type="ECO:0000313" key="3">
    <source>
        <dbReference type="Proteomes" id="UP000308196"/>
    </source>
</evidence>
<dbReference type="InterPro" id="IPR010499">
    <property type="entry name" value="AraC_E-bd"/>
</dbReference>
<dbReference type="Pfam" id="PF14526">
    <property type="entry name" value="Cass2"/>
    <property type="match status" value="1"/>
</dbReference>
<dbReference type="SUPFAM" id="SSF55136">
    <property type="entry name" value="Probable bacterial effector-binding domain"/>
    <property type="match status" value="1"/>
</dbReference>
<dbReference type="InterPro" id="IPR029441">
    <property type="entry name" value="Cass2"/>
</dbReference>
<dbReference type="STRING" id="1123265.GCA_000686625_02427"/>
<evidence type="ECO:0000313" key="2">
    <source>
        <dbReference type="EMBL" id="VTR50787.1"/>
    </source>
</evidence>